<reference evidence="1" key="1">
    <citation type="submission" date="2021-02" db="EMBL/GenBank/DDBJ databases">
        <authorList>
            <consortium name="DOE Joint Genome Institute"/>
            <person name="Ahrendt S."/>
            <person name="Looney B.P."/>
            <person name="Miyauchi S."/>
            <person name="Morin E."/>
            <person name="Drula E."/>
            <person name="Courty P.E."/>
            <person name="Chicoki N."/>
            <person name="Fauchery L."/>
            <person name="Kohler A."/>
            <person name="Kuo A."/>
            <person name="Labutti K."/>
            <person name="Pangilinan J."/>
            <person name="Lipzen A."/>
            <person name="Riley R."/>
            <person name="Andreopoulos W."/>
            <person name="He G."/>
            <person name="Johnson J."/>
            <person name="Barry K.W."/>
            <person name="Grigoriev I.V."/>
            <person name="Nagy L."/>
            <person name="Hibbett D."/>
            <person name="Henrissat B."/>
            <person name="Matheny P.B."/>
            <person name="Labbe J."/>
            <person name="Martin F."/>
        </authorList>
    </citation>
    <scope>NUCLEOTIDE SEQUENCE</scope>
    <source>
        <strain evidence="1">EC-137</strain>
    </source>
</reference>
<accession>A0ACB8QV39</accession>
<protein>
    <submittedName>
        <fullName evidence="1">Glycoside hydrolase</fullName>
    </submittedName>
</protein>
<keyword evidence="2" id="KW-1185">Reference proteome</keyword>
<organism evidence="1 2">
    <name type="scientific">Vararia minispora EC-137</name>
    <dbReference type="NCBI Taxonomy" id="1314806"/>
    <lineage>
        <taxon>Eukaryota</taxon>
        <taxon>Fungi</taxon>
        <taxon>Dikarya</taxon>
        <taxon>Basidiomycota</taxon>
        <taxon>Agaricomycotina</taxon>
        <taxon>Agaricomycetes</taxon>
        <taxon>Russulales</taxon>
        <taxon>Lachnocladiaceae</taxon>
        <taxon>Vararia</taxon>
    </lineage>
</organism>
<evidence type="ECO:0000313" key="1">
    <source>
        <dbReference type="EMBL" id="KAI0035311.1"/>
    </source>
</evidence>
<evidence type="ECO:0000313" key="2">
    <source>
        <dbReference type="Proteomes" id="UP000814128"/>
    </source>
</evidence>
<sequence>MVNPRSIRPVQDLVFNRGLFIRYVVLPVTVIGVLWTLSSLSISDGLSDPLHIHLDIFPPPPPPPPPFDPFFDSDHPPPPPPPGPPGPPHHPPGQAKLDEQPRPGAIPPPHFEDEPSHNLPDFPPAPPRSWASAAEEVKAAFIHAYTGYEKYAAPHDELLPITNGYVDNFNGWGVTSHDSLDTMLLMNLTDMFDRAMVDVAKADFDMLEYKRAPFFETAIRHLGGLLSAYALSKNPILLEKADDLGKRLSPVFNTKSGLALFDVNTVNGQTGFRTQGCLAEVGSCQLEYTYLGKESGNVTHYQNADRTWQALKEVDVSRLGGMLPTYFNLDSGLAVDTRLQVGAMADSGHEYILKQYLLTDKTDKTLLEMYLRLTTHIMTRLMWITPTRNILFPLSTVGLPPSETSNRMFEHLACFLPGLFALGVETLPLDNLHTVGIDFLSLASDLAPSFEASYETLLNYKLSDLHRWAADGMTEACAVLYHDMSTGLAPDSAQMDQHSTRWIDALEAWRLAGKRGSPPGVGPVRPVRPTVIGDQVVRDYFPYNVAYELRPETIESLFLMWRLTHEERWRVHGWNIFRALEDFTRTSSGYASLRHVDQVPVVQKDSMPSYFTAETLKYLYLLFSGDDLLPLHDWVLNTEAHPLPVIRWSEAEKMKFQIKT</sequence>
<comment type="caution">
    <text evidence="1">The sequence shown here is derived from an EMBL/GenBank/DDBJ whole genome shotgun (WGS) entry which is preliminary data.</text>
</comment>
<gene>
    <name evidence="1" type="ORF">K488DRAFT_83150</name>
</gene>
<reference evidence="1" key="2">
    <citation type="journal article" date="2022" name="New Phytol.">
        <title>Evolutionary transition to the ectomycorrhizal habit in the genomes of a hyperdiverse lineage of mushroom-forming fungi.</title>
        <authorList>
            <person name="Looney B."/>
            <person name="Miyauchi S."/>
            <person name="Morin E."/>
            <person name="Drula E."/>
            <person name="Courty P.E."/>
            <person name="Kohler A."/>
            <person name="Kuo A."/>
            <person name="LaButti K."/>
            <person name="Pangilinan J."/>
            <person name="Lipzen A."/>
            <person name="Riley R."/>
            <person name="Andreopoulos W."/>
            <person name="He G."/>
            <person name="Johnson J."/>
            <person name="Nolan M."/>
            <person name="Tritt A."/>
            <person name="Barry K.W."/>
            <person name="Grigoriev I.V."/>
            <person name="Nagy L.G."/>
            <person name="Hibbett D."/>
            <person name="Henrissat B."/>
            <person name="Matheny P.B."/>
            <person name="Labbe J."/>
            <person name="Martin F.M."/>
        </authorList>
    </citation>
    <scope>NUCLEOTIDE SEQUENCE</scope>
    <source>
        <strain evidence="1">EC-137</strain>
    </source>
</reference>
<dbReference type="EMBL" id="MU273486">
    <property type="protein sequence ID" value="KAI0035311.1"/>
    <property type="molecule type" value="Genomic_DNA"/>
</dbReference>
<keyword evidence="1" id="KW-0378">Hydrolase</keyword>
<proteinExistence type="predicted"/>
<name>A0ACB8QV39_9AGAM</name>
<dbReference type="Proteomes" id="UP000814128">
    <property type="component" value="Unassembled WGS sequence"/>
</dbReference>